<proteinExistence type="predicted"/>
<keyword evidence="1" id="KW-0812">Transmembrane</keyword>
<accession>D2PQ56</accession>
<reference evidence="2 3" key="2">
    <citation type="journal article" date="2010" name="Stand. Genomic Sci.">
        <title>Complete genome sequence of Kribbella flavida type strain (IFO 14399).</title>
        <authorList>
            <person name="Pukall R."/>
            <person name="Lapidus A."/>
            <person name="Glavina Del Rio T."/>
            <person name="Copeland A."/>
            <person name="Tice H."/>
            <person name="Cheng J.-F."/>
            <person name="Lucas S."/>
            <person name="Chen F."/>
            <person name="Nolan M."/>
            <person name="LaButti K."/>
            <person name="Pati A."/>
            <person name="Ivanova N."/>
            <person name="Mavrommatis K."/>
            <person name="Mikhailova N."/>
            <person name="Pitluck S."/>
            <person name="Bruce D."/>
            <person name="Goodwin L."/>
            <person name="Land M."/>
            <person name="Hauser L."/>
            <person name="Chang Y.-J."/>
            <person name="Jeffries C.D."/>
            <person name="Chen A."/>
            <person name="Palaniappan K."/>
            <person name="Chain P."/>
            <person name="Rohde M."/>
            <person name="Goeker M."/>
            <person name="Bristow J."/>
            <person name="Eisen J.A."/>
            <person name="Markowitz V."/>
            <person name="Hugenholtz P."/>
            <person name="Kyrpides N.C."/>
            <person name="Klenk H.-P."/>
            <person name="Brettin T."/>
        </authorList>
    </citation>
    <scope>NUCLEOTIDE SEQUENCE [LARGE SCALE GENOMIC DNA]</scope>
    <source>
        <strain evidence="3">DSM 17836 / JCM 10339 / NBRC 14399</strain>
    </source>
</reference>
<gene>
    <name evidence="2" type="ordered locus">Kfla_5753</name>
</gene>
<keyword evidence="3" id="KW-1185">Reference proteome</keyword>
<dbReference type="EMBL" id="CP001736">
    <property type="protein sequence ID" value="ADB34758.1"/>
    <property type="molecule type" value="Genomic_DNA"/>
</dbReference>
<keyword evidence="1" id="KW-1133">Transmembrane helix</keyword>
<dbReference type="HOGENOM" id="CLU_2369178_0_0_11"/>
<evidence type="ECO:0000313" key="3">
    <source>
        <dbReference type="Proteomes" id="UP000007967"/>
    </source>
</evidence>
<organism evidence="2 3">
    <name type="scientific">Kribbella flavida (strain DSM 17836 / JCM 10339 / NBRC 14399)</name>
    <dbReference type="NCBI Taxonomy" id="479435"/>
    <lineage>
        <taxon>Bacteria</taxon>
        <taxon>Bacillati</taxon>
        <taxon>Actinomycetota</taxon>
        <taxon>Actinomycetes</taxon>
        <taxon>Propionibacteriales</taxon>
        <taxon>Kribbellaceae</taxon>
        <taxon>Kribbella</taxon>
    </lineage>
</organism>
<evidence type="ECO:0000256" key="1">
    <source>
        <dbReference type="SAM" id="Phobius"/>
    </source>
</evidence>
<name>D2PQ56_KRIFD</name>
<feature type="transmembrane region" description="Helical" evidence="1">
    <location>
        <begin position="63"/>
        <end position="87"/>
    </location>
</feature>
<protein>
    <submittedName>
        <fullName evidence="2">Uncharacterized protein</fullName>
    </submittedName>
</protein>
<dbReference type="STRING" id="479435.Kfla_5753"/>
<feature type="transmembrane region" description="Helical" evidence="1">
    <location>
        <begin position="29"/>
        <end position="51"/>
    </location>
</feature>
<evidence type="ECO:0000313" key="2">
    <source>
        <dbReference type="EMBL" id="ADB34758.1"/>
    </source>
</evidence>
<dbReference type="AlphaFoldDB" id="D2PQ56"/>
<reference evidence="3" key="1">
    <citation type="submission" date="2009-09" db="EMBL/GenBank/DDBJ databases">
        <title>The complete genome of Kribbella flavida DSM 17836.</title>
        <authorList>
            <consortium name="US DOE Joint Genome Institute (JGI-PGF)"/>
            <person name="Lucas S."/>
            <person name="Copeland A."/>
            <person name="Lapidus A."/>
            <person name="Glavina del Rio T."/>
            <person name="Dalin E."/>
            <person name="Tice H."/>
            <person name="Bruce D."/>
            <person name="Goodwin L."/>
            <person name="Pitluck S."/>
            <person name="Kyrpides N."/>
            <person name="Mavromatis K."/>
            <person name="Ivanova N."/>
            <person name="Saunders E."/>
            <person name="Brettin T."/>
            <person name="Detter J.C."/>
            <person name="Han C."/>
            <person name="Larimer F."/>
            <person name="Land M."/>
            <person name="Hauser L."/>
            <person name="Markowitz V."/>
            <person name="Cheng J.-F."/>
            <person name="Hugenholtz P."/>
            <person name="Woyke T."/>
            <person name="Wu D."/>
            <person name="Pukall R."/>
            <person name="Klenk H.-P."/>
            <person name="Eisen J.A."/>
        </authorList>
    </citation>
    <scope>NUCLEOTIDE SEQUENCE [LARGE SCALE GENOMIC DNA]</scope>
    <source>
        <strain evidence="3">DSM 17836 / JCM 10339 / NBRC 14399</strain>
    </source>
</reference>
<dbReference type="Proteomes" id="UP000007967">
    <property type="component" value="Chromosome"/>
</dbReference>
<keyword evidence="1" id="KW-0472">Membrane</keyword>
<dbReference type="KEGG" id="kfl:Kfla_5753"/>
<sequence>MWQHDRVSQDRLFPWLYSMTTRKHRREGLGVFAGFAMLPAAALTVPVGFIVDHLRPSPNLELAALVFAVLLLVGGVASAAFAIWVSVRGRRALRR</sequence>